<gene>
    <name evidence="3" type="ORF">DX908_03895</name>
</gene>
<dbReference type="PANTHER" id="PTHR23416">
    <property type="entry name" value="SIALIC ACID SYNTHASE-RELATED"/>
    <property type="match status" value="1"/>
</dbReference>
<protein>
    <recommendedName>
        <fullName evidence="5">Acetyltransferase</fullName>
    </recommendedName>
</protein>
<organism evidence="3 4">
    <name type="scientific">Parvularcula marina</name>
    <dbReference type="NCBI Taxonomy" id="2292771"/>
    <lineage>
        <taxon>Bacteria</taxon>
        <taxon>Pseudomonadati</taxon>
        <taxon>Pseudomonadota</taxon>
        <taxon>Alphaproteobacteria</taxon>
        <taxon>Parvularculales</taxon>
        <taxon>Parvularculaceae</taxon>
        <taxon>Parvularcula</taxon>
    </lineage>
</organism>
<evidence type="ECO:0000313" key="4">
    <source>
        <dbReference type="Proteomes" id="UP000264589"/>
    </source>
</evidence>
<comment type="similarity">
    <text evidence="1">Belongs to the transferase hexapeptide repeat family.</text>
</comment>
<dbReference type="Gene3D" id="2.160.10.10">
    <property type="entry name" value="Hexapeptide repeat proteins"/>
    <property type="match status" value="1"/>
</dbReference>
<keyword evidence="2" id="KW-0808">Transferase</keyword>
<proteinExistence type="inferred from homology"/>
<evidence type="ECO:0008006" key="5">
    <source>
        <dbReference type="Google" id="ProtNLM"/>
    </source>
</evidence>
<keyword evidence="4" id="KW-1185">Reference proteome</keyword>
<dbReference type="RefSeq" id="WP_116391136.1">
    <property type="nucleotide sequence ID" value="NZ_QUQO01000001.1"/>
</dbReference>
<sequence>MSDSSRDELSPPLQDIAANRRAQKWSRQALIGRILWAFVRPVFALSPRPLWGLRNSILRLFGAKIAANVHVYPSVKITIPWNLDIGAETAIGDGAILYALGPITIGQQATISQGAHLCAGTHDYREADMPLIKAPITIGDGAWICADAFIGPGRKIGNRAIVAARGVVVKDIPDSVIVGGNPATFIAPRQEP</sequence>
<dbReference type="SUPFAM" id="SSF51161">
    <property type="entry name" value="Trimeric LpxA-like enzymes"/>
    <property type="match status" value="1"/>
</dbReference>
<dbReference type="CDD" id="cd05825">
    <property type="entry name" value="LbH_wcaF_like"/>
    <property type="match status" value="1"/>
</dbReference>
<evidence type="ECO:0000313" key="3">
    <source>
        <dbReference type="EMBL" id="RFB04504.1"/>
    </source>
</evidence>
<dbReference type="InterPro" id="IPR051159">
    <property type="entry name" value="Hexapeptide_acetyltransf"/>
</dbReference>
<dbReference type="InterPro" id="IPR011004">
    <property type="entry name" value="Trimer_LpxA-like_sf"/>
</dbReference>
<dbReference type="AlphaFoldDB" id="A0A371RGA8"/>
<dbReference type="OrthoDB" id="9815592at2"/>
<accession>A0A371RGA8</accession>
<name>A0A371RGA8_9PROT</name>
<dbReference type="GO" id="GO:0008374">
    <property type="term" value="F:O-acyltransferase activity"/>
    <property type="evidence" value="ECO:0007669"/>
    <property type="project" value="TreeGrafter"/>
</dbReference>
<dbReference type="PANTHER" id="PTHR23416:SF23">
    <property type="entry name" value="ACETYLTRANSFERASE C18B11.09C-RELATED"/>
    <property type="match status" value="1"/>
</dbReference>
<dbReference type="EMBL" id="QUQO01000001">
    <property type="protein sequence ID" value="RFB04504.1"/>
    <property type="molecule type" value="Genomic_DNA"/>
</dbReference>
<dbReference type="GO" id="GO:0005829">
    <property type="term" value="C:cytosol"/>
    <property type="evidence" value="ECO:0007669"/>
    <property type="project" value="TreeGrafter"/>
</dbReference>
<dbReference type="Proteomes" id="UP000264589">
    <property type="component" value="Unassembled WGS sequence"/>
</dbReference>
<comment type="caution">
    <text evidence="3">The sequence shown here is derived from an EMBL/GenBank/DDBJ whole genome shotgun (WGS) entry which is preliminary data.</text>
</comment>
<reference evidence="3 4" key="1">
    <citation type="submission" date="2018-08" db="EMBL/GenBank/DDBJ databases">
        <title>Parvularcula sp. SM1705, isolated from surface water of the South Sea China.</title>
        <authorList>
            <person name="Sun L."/>
        </authorList>
    </citation>
    <scope>NUCLEOTIDE SEQUENCE [LARGE SCALE GENOMIC DNA]</scope>
    <source>
        <strain evidence="3 4">SM1705</strain>
    </source>
</reference>
<dbReference type="FunCoup" id="A0A371RGA8">
    <property type="interactions" value="32"/>
</dbReference>
<evidence type="ECO:0000256" key="1">
    <source>
        <dbReference type="ARBA" id="ARBA00007274"/>
    </source>
</evidence>
<dbReference type="InParanoid" id="A0A371RGA8"/>
<evidence type="ECO:0000256" key="2">
    <source>
        <dbReference type="ARBA" id="ARBA00022679"/>
    </source>
</evidence>